<dbReference type="Gene3D" id="1.10.10.10">
    <property type="entry name" value="Winged helix-like DNA-binding domain superfamily/Winged helix DNA-binding domain"/>
    <property type="match status" value="1"/>
</dbReference>
<dbReference type="Pfam" id="PF07702">
    <property type="entry name" value="UTRA"/>
    <property type="match status" value="1"/>
</dbReference>
<sequence length="235" mass="27993">MKKYEKITKDIIAKIENGKFKEGEQIYTEKEIKEVYKVSSTTAVRVLNDLAVNGYIYRVQGRGSFVKKILVNKKIYFTEDNNFDDYINIKNVEKSTVLSVEIISDEKICEKFLNIKSRKLLKVSRVKHIDDIDWAYQINYIPVKYLPNININKLEDFSELATMIRKKYNIDIHKAKFKKTIKVTLNTPEEIKKLIAKNNEPCFEFDRMTYLEDGRVFEYVKIYINYKYYKIKIEN</sequence>
<accession>A0ABR5TMB0</accession>
<dbReference type="SMART" id="SM00866">
    <property type="entry name" value="UTRA"/>
    <property type="match status" value="1"/>
</dbReference>
<evidence type="ECO:0000313" key="6">
    <source>
        <dbReference type="Proteomes" id="UP000070467"/>
    </source>
</evidence>
<evidence type="ECO:0000259" key="4">
    <source>
        <dbReference type="PROSITE" id="PS50949"/>
    </source>
</evidence>
<dbReference type="CDD" id="cd07377">
    <property type="entry name" value="WHTH_GntR"/>
    <property type="match status" value="1"/>
</dbReference>
<dbReference type="SUPFAM" id="SSF64288">
    <property type="entry name" value="Chorismate lyase-like"/>
    <property type="match status" value="1"/>
</dbReference>
<evidence type="ECO:0000256" key="3">
    <source>
        <dbReference type="ARBA" id="ARBA00023163"/>
    </source>
</evidence>
<dbReference type="RefSeq" id="WP_066129699.1">
    <property type="nucleotide sequence ID" value="NZ_KQ959869.1"/>
</dbReference>
<keyword evidence="1" id="KW-0805">Transcription regulation</keyword>
<dbReference type="SMART" id="SM00345">
    <property type="entry name" value="HTH_GNTR"/>
    <property type="match status" value="1"/>
</dbReference>
<dbReference type="Proteomes" id="UP000070467">
    <property type="component" value="Unassembled WGS sequence"/>
</dbReference>
<dbReference type="Gene3D" id="3.40.1410.10">
    <property type="entry name" value="Chorismate lyase-like"/>
    <property type="match status" value="1"/>
</dbReference>
<dbReference type="PROSITE" id="PS50949">
    <property type="entry name" value="HTH_GNTR"/>
    <property type="match status" value="1"/>
</dbReference>
<evidence type="ECO:0000256" key="1">
    <source>
        <dbReference type="ARBA" id="ARBA00023015"/>
    </source>
</evidence>
<dbReference type="InterPro" id="IPR028978">
    <property type="entry name" value="Chorismate_lyase_/UTRA_dom_sf"/>
</dbReference>
<gene>
    <name evidence="5" type="ORF">HMPREF1871_00523</name>
</gene>
<dbReference type="InterPro" id="IPR050679">
    <property type="entry name" value="Bact_HTH_transcr_reg"/>
</dbReference>
<keyword evidence="6" id="KW-1185">Reference proteome</keyword>
<keyword evidence="3" id="KW-0804">Transcription</keyword>
<keyword evidence="2" id="KW-0238">DNA-binding</keyword>
<dbReference type="EMBL" id="LSDB01000016">
    <property type="protein sequence ID" value="KXB58368.1"/>
    <property type="molecule type" value="Genomic_DNA"/>
</dbReference>
<dbReference type="PANTHER" id="PTHR44846:SF1">
    <property type="entry name" value="MANNOSYL-D-GLYCERATE TRANSPORT_METABOLISM SYSTEM REPRESSOR MNGR-RELATED"/>
    <property type="match status" value="1"/>
</dbReference>
<dbReference type="PANTHER" id="PTHR44846">
    <property type="entry name" value="MANNOSYL-D-GLYCERATE TRANSPORT/METABOLISM SYSTEM REPRESSOR MNGR-RELATED"/>
    <property type="match status" value="1"/>
</dbReference>
<organism evidence="5 6">
    <name type="scientific">Gemelliphila asaccharolytica</name>
    <dbReference type="NCBI Taxonomy" id="502393"/>
    <lineage>
        <taxon>Bacteria</taxon>
        <taxon>Bacillati</taxon>
        <taxon>Bacillota</taxon>
        <taxon>Bacilli</taxon>
        <taxon>Bacillales</taxon>
        <taxon>Gemellaceae</taxon>
        <taxon>Gemelliphila</taxon>
    </lineage>
</organism>
<reference evidence="5 6" key="1">
    <citation type="submission" date="2016-01" db="EMBL/GenBank/DDBJ databases">
        <authorList>
            <person name="Mitreva M."/>
            <person name="Pepin K.H."/>
            <person name="Mihindukulasuriya K.A."/>
            <person name="Fulton R."/>
            <person name="Fronick C."/>
            <person name="O'Laughlin M."/>
            <person name="Miner T."/>
            <person name="Herter B."/>
            <person name="Rosa B.A."/>
            <person name="Cordes M."/>
            <person name="Tomlinson C."/>
            <person name="Wollam A."/>
            <person name="Palsikar V.B."/>
            <person name="Mardis E.R."/>
            <person name="Wilson R.K."/>
        </authorList>
    </citation>
    <scope>NUCLEOTIDE SEQUENCE [LARGE SCALE GENOMIC DNA]</scope>
    <source>
        <strain evidence="5 6">KA00071</strain>
    </source>
</reference>
<dbReference type="InterPro" id="IPR036390">
    <property type="entry name" value="WH_DNA-bd_sf"/>
</dbReference>
<dbReference type="SUPFAM" id="SSF46785">
    <property type="entry name" value="Winged helix' DNA-binding domain"/>
    <property type="match status" value="1"/>
</dbReference>
<feature type="domain" description="HTH gntR-type" evidence="4">
    <location>
        <begin position="1"/>
        <end position="69"/>
    </location>
</feature>
<comment type="caution">
    <text evidence="5">The sequence shown here is derived from an EMBL/GenBank/DDBJ whole genome shotgun (WGS) entry which is preliminary data.</text>
</comment>
<proteinExistence type="predicted"/>
<protein>
    <submittedName>
        <fullName evidence="5">Transcriptional regulator, GntR family</fullName>
    </submittedName>
</protein>
<evidence type="ECO:0000256" key="2">
    <source>
        <dbReference type="ARBA" id="ARBA00023125"/>
    </source>
</evidence>
<evidence type="ECO:0000313" key="5">
    <source>
        <dbReference type="EMBL" id="KXB58368.1"/>
    </source>
</evidence>
<dbReference type="InterPro" id="IPR000524">
    <property type="entry name" value="Tscrpt_reg_HTH_GntR"/>
</dbReference>
<dbReference type="InterPro" id="IPR011663">
    <property type="entry name" value="UTRA"/>
</dbReference>
<name>A0ABR5TMB0_9BACL</name>
<dbReference type="InterPro" id="IPR036388">
    <property type="entry name" value="WH-like_DNA-bd_sf"/>
</dbReference>
<dbReference type="Pfam" id="PF00392">
    <property type="entry name" value="GntR"/>
    <property type="match status" value="1"/>
</dbReference>